<protein>
    <submittedName>
        <fullName evidence="1">Unannotated protein</fullName>
    </submittedName>
</protein>
<dbReference type="EMBL" id="CAFBLX010000125">
    <property type="protein sequence ID" value="CAB4891802.1"/>
    <property type="molecule type" value="Genomic_DNA"/>
</dbReference>
<reference evidence="1" key="1">
    <citation type="submission" date="2020-05" db="EMBL/GenBank/DDBJ databases">
        <authorList>
            <person name="Chiriac C."/>
            <person name="Salcher M."/>
            <person name="Ghai R."/>
            <person name="Kavagutti S V."/>
        </authorList>
    </citation>
    <scope>NUCLEOTIDE SEQUENCE</scope>
</reference>
<proteinExistence type="predicted"/>
<organism evidence="1">
    <name type="scientific">freshwater metagenome</name>
    <dbReference type="NCBI Taxonomy" id="449393"/>
    <lineage>
        <taxon>unclassified sequences</taxon>
        <taxon>metagenomes</taxon>
        <taxon>ecological metagenomes</taxon>
    </lineage>
</organism>
<sequence length="76" mass="7967">MVANDSLMSWLNTRPTPIGANSRVASAGGSELTSSLCADAGAAANNAVPQIITAISIRRFTWGTPLYRARPNNYGT</sequence>
<dbReference type="AlphaFoldDB" id="A0A6J7F670"/>
<gene>
    <name evidence="1" type="ORF">UFOPK3472_01940</name>
</gene>
<accession>A0A6J7F670</accession>
<name>A0A6J7F670_9ZZZZ</name>
<evidence type="ECO:0000313" key="1">
    <source>
        <dbReference type="EMBL" id="CAB4891802.1"/>
    </source>
</evidence>